<evidence type="ECO:0000313" key="2">
    <source>
        <dbReference type="EMBL" id="OCL04480.1"/>
    </source>
</evidence>
<keyword evidence="3" id="KW-1185">Reference proteome</keyword>
<evidence type="ECO:0000256" key="1">
    <source>
        <dbReference type="SAM" id="Phobius"/>
    </source>
</evidence>
<proteinExistence type="predicted"/>
<name>A0A8E2ETC5_9PEZI</name>
<sequence>MGSLTPQDIALWPMPNYIDPVTRVHLILGVEIPLTVIMSFFMGVRLVAKRNLNALGDGNNYRIIISHTILIIT</sequence>
<keyword evidence="1" id="KW-0812">Transmembrane</keyword>
<gene>
    <name evidence="2" type="ORF">AOQ84DRAFT_380543</name>
</gene>
<keyword evidence="1" id="KW-0472">Membrane</keyword>
<feature type="transmembrane region" description="Helical" evidence="1">
    <location>
        <begin position="24"/>
        <end position="44"/>
    </location>
</feature>
<dbReference type="EMBL" id="KV750494">
    <property type="protein sequence ID" value="OCL04480.1"/>
    <property type="molecule type" value="Genomic_DNA"/>
</dbReference>
<organism evidence="2 3">
    <name type="scientific">Glonium stellatum</name>
    <dbReference type="NCBI Taxonomy" id="574774"/>
    <lineage>
        <taxon>Eukaryota</taxon>
        <taxon>Fungi</taxon>
        <taxon>Dikarya</taxon>
        <taxon>Ascomycota</taxon>
        <taxon>Pezizomycotina</taxon>
        <taxon>Dothideomycetes</taxon>
        <taxon>Pleosporomycetidae</taxon>
        <taxon>Gloniales</taxon>
        <taxon>Gloniaceae</taxon>
        <taxon>Glonium</taxon>
    </lineage>
</organism>
<evidence type="ECO:0000313" key="3">
    <source>
        <dbReference type="Proteomes" id="UP000250140"/>
    </source>
</evidence>
<protein>
    <submittedName>
        <fullName evidence="2">Uncharacterized protein</fullName>
    </submittedName>
</protein>
<keyword evidence="1" id="KW-1133">Transmembrane helix</keyword>
<dbReference type="AlphaFoldDB" id="A0A8E2ETC5"/>
<accession>A0A8E2ETC5</accession>
<reference evidence="2 3" key="1">
    <citation type="journal article" date="2016" name="Nat. Commun.">
        <title>Ectomycorrhizal ecology is imprinted in the genome of the dominant symbiotic fungus Cenococcum geophilum.</title>
        <authorList>
            <consortium name="DOE Joint Genome Institute"/>
            <person name="Peter M."/>
            <person name="Kohler A."/>
            <person name="Ohm R.A."/>
            <person name="Kuo A."/>
            <person name="Krutzmann J."/>
            <person name="Morin E."/>
            <person name="Arend M."/>
            <person name="Barry K.W."/>
            <person name="Binder M."/>
            <person name="Choi C."/>
            <person name="Clum A."/>
            <person name="Copeland A."/>
            <person name="Grisel N."/>
            <person name="Haridas S."/>
            <person name="Kipfer T."/>
            <person name="LaButti K."/>
            <person name="Lindquist E."/>
            <person name="Lipzen A."/>
            <person name="Maire R."/>
            <person name="Meier B."/>
            <person name="Mihaltcheva S."/>
            <person name="Molinier V."/>
            <person name="Murat C."/>
            <person name="Poggeler S."/>
            <person name="Quandt C.A."/>
            <person name="Sperisen C."/>
            <person name="Tritt A."/>
            <person name="Tisserant E."/>
            <person name="Crous P.W."/>
            <person name="Henrissat B."/>
            <person name="Nehls U."/>
            <person name="Egli S."/>
            <person name="Spatafora J.W."/>
            <person name="Grigoriev I.V."/>
            <person name="Martin F.M."/>
        </authorList>
    </citation>
    <scope>NUCLEOTIDE SEQUENCE [LARGE SCALE GENOMIC DNA]</scope>
    <source>
        <strain evidence="2 3">CBS 207.34</strain>
    </source>
</reference>
<dbReference type="Proteomes" id="UP000250140">
    <property type="component" value="Unassembled WGS sequence"/>
</dbReference>